<evidence type="ECO:0000256" key="6">
    <source>
        <dbReference type="ARBA" id="ARBA00023136"/>
    </source>
</evidence>
<dbReference type="PANTHER" id="PTHR34093:SF1">
    <property type="entry name" value="CHLORIDE CHANNEL CLIC-LIKE PROTEIN 1"/>
    <property type="match status" value="1"/>
</dbReference>
<dbReference type="PANTHER" id="PTHR34093">
    <property type="entry name" value="CHLORIDE CHANNEL CLIC-LIKE PROTEIN 1"/>
    <property type="match status" value="1"/>
</dbReference>
<dbReference type="GeneTree" id="ENSGT00940000165672"/>
<organism evidence="11 12">
    <name type="scientific">Paramormyrops kingsleyae</name>
    <dbReference type="NCBI Taxonomy" id="1676925"/>
    <lineage>
        <taxon>Eukaryota</taxon>
        <taxon>Metazoa</taxon>
        <taxon>Chordata</taxon>
        <taxon>Craniata</taxon>
        <taxon>Vertebrata</taxon>
        <taxon>Euteleostomi</taxon>
        <taxon>Actinopterygii</taxon>
        <taxon>Neopterygii</taxon>
        <taxon>Teleostei</taxon>
        <taxon>Osteoglossocephala</taxon>
        <taxon>Osteoglossomorpha</taxon>
        <taxon>Osteoglossiformes</taxon>
        <taxon>Mormyridae</taxon>
        <taxon>Paramormyrops</taxon>
    </lineage>
</organism>
<keyword evidence="4 9" id="KW-0812">Transmembrane</keyword>
<feature type="compositionally biased region" description="Polar residues" evidence="8">
    <location>
        <begin position="568"/>
        <end position="588"/>
    </location>
</feature>
<comment type="similarity">
    <text evidence="2">Belongs to the chloride channel MCLC family.</text>
</comment>
<dbReference type="GO" id="GO:0016020">
    <property type="term" value="C:membrane"/>
    <property type="evidence" value="ECO:0007669"/>
    <property type="project" value="UniProtKB-SubCell"/>
</dbReference>
<dbReference type="AlphaFoldDB" id="A0A3B3TCH4"/>
<dbReference type="GeneID" id="111841047"/>
<evidence type="ECO:0000256" key="5">
    <source>
        <dbReference type="ARBA" id="ARBA00022989"/>
    </source>
</evidence>
<feature type="signal peptide" evidence="10">
    <location>
        <begin position="1"/>
        <end position="16"/>
    </location>
</feature>
<evidence type="ECO:0000256" key="2">
    <source>
        <dbReference type="ARBA" id="ARBA00005944"/>
    </source>
</evidence>
<evidence type="ECO:0000256" key="9">
    <source>
        <dbReference type="SAM" id="Phobius"/>
    </source>
</evidence>
<evidence type="ECO:0000256" key="8">
    <source>
        <dbReference type="SAM" id="MobiDB-lite"/>
    </source>
</evidence>
<dbReference type="GO" id="GO:0005783">
    <property type="term" value="C:endoplasmic reticulum"/>
    <property type="evidence" value="ECO:0007669"/>
    <property type="project" value="TreeGrafter"/>
</dbReference>
<accession>A0A3B3TCH4</accession>
<dbReference type="InterPro" id="IPR009231">
    <property type="entry name" value="Chloride_chnl_CLIC-like"/>
</dbReference>
<feature type="transmembrane region" description="Helical" evidence="9">
    <location>
        <begin position="223"/>
        <end position="240"/>
    </location>
</feature>
<feature type="coiled-coil region" evidence="7">
    <location>
        <begin position="71"/>
        <end position="98"/>
    </location>
</feature>
<comment type="subcellular location">
    <subcellularLocation>
        <location evidence="1">Membrane</location>
        <topology evidence="1">Multi-pass membrane protein</topology>
    </subcellularLocation>
</comment>
<dbReference type="Pfam" id="PF05934">
    <property type="entry name" value="MCLC"/>
    <property type="match status" value="1"/>
</dbReference>
<feature type="region of interest" description="Disordered" evidence="8">
    <location>
        <begin position="561"/>
        <end position="588"/>
    </location>
</feature>
<feature type="transmembrane region" description="Helical" evidence="9">
    <location>
        <begin position="189"/>
        <end position="211"/>
    </location>
</feature>
<name>A0A3B3TCH4_9TELE</name>
<feature type="chain" id="PRO_5017350955" description="Chloride channel CLIC-like protein 1" evidence="10">
    <location>
        <begin position="17"/>
        <end position="588"/>
    </location>
</feature>
<keyword evidence="7" id="KW-0175">Coiled coil</keyword>
<dbReference type="GO" id="GO:0060041">
    <property type="term" value="P:retina development in camera-type eye"/>
    <property type="evidence" value="ECO:0007669"/>
    <property type="project" value="Ensembl"/>
</dbReference>
<reference evidence="11" key="2">
    <citation type="submission" date="2025-09" db="UniProtKB">
        <authorList>
            <consortium name="Ensembl"/>
        </authorList>
    </citation>
    <scope>IDENTIFICATION</scope>
</reference>
<evidence type="ECO:0000313" key="12">
    <source>
        <dbReference type="Proteomes" id="UP000261540"/>
    </source>
</evidence>
<keyword evidence="5 9" id="KW-1133">Transmembrane helix</keyword>
<protein>
    <recommendedName>
        <fullName evidence="3">Chloride channel CLIC-like protein 1</fullName>
    </recommendedName>
</protein>
<dbReference type="Proteomes" id="UP000261540">
    <property type="component" value="Unplaced"/>
</dbReference>
<evidence type="ECO:0000256" key="1">
    <source>
        <dbReference type="ARBA" id="ARBA00004141"/>
    </source>
</evidence>
<keyword evidence="6 9" id="KW-0472">Membrane</keyword>
<evidence type="ECO:0000313" key="11">
    <source>
        <dbReference type="Ensembl" id="ENSPKIP00000040977.1"/>
    </source>
</evidence>
<dbReference type="RefSeq" id="XP_023662287.1">
    <property type="nucleotide sequence ID" value="XM_023806519.2"/>
</dbReference>
<feature type="compositionally biased region" description="Polar residues" evidence="8">
    <location>
        <begin position="502"/>
        <end position="516"/>
    </location>
</feature>
<keyword evidence="10" id="KW-0732">Signal</keyword>
<evidence type="ECO:0000256" key="3">
    <source>
        <dbReference type="ARBA" id="ARBA00015571"/>
    </source>
</evidence>
<dbReference type="KEGG" id="pki:111841047"/>
<evidence type="ECO:0000256" key="7">
    <source>
        <dbReference type="SAM" id="Coils"/>
    </source>
</evidence>
<evidence type="ECO:0000256" key="10">
    <source>
        <dbReference type="SAM" id="SignalP"/>
    </source>
</evidence>
<dbReference type="CTD" id="23155"/>
<reference evidence="11" key="1">
    <citation type="submission" date="2025-08" db="UniProtKB">
        <authorList>
            <consortium name="Ensembl"/>
        </authorList>
    </citation>
    <scope>IDENTIFICATION</scope>
</reference>
<dbReference type="GO" id="GO:0005254">
    <property type="term" value="F:chloride channel activity"/>
    <property type="evidence" value="ECO:0007669"/>
    <property type="project" value="TreeGrafter"/>
</dbReference>
<keyword evidence="12" id="KW-1185">Reference proteome</keyword>
<evidence type="ECO:0000256" key="4">
    <source>
        <dbReference type="ARBA" id="ARBA00022692"/>
    </source>
</evidence>
<dbReference type="Ensembl" id="ENSPKIT00000022005.1">
    <property type="protein sequence ID" value="ENSPKIP00000040977.1"/>
    <property type="gene ID" value="ENSPKIG00000017723.1"/>
</dbReference>
<feature type="region of interest" description="Disordered" evidence="8">
    <location>
        <begin position="399"/>
        <end position="516"/>
    </location>
</feature>
<sequence>MKVFFAVCSLLAVGIQEQVDNDWIDPTDMFNYDATSKSMRKPPEVISYDSVPTKRREFTEKSNDLTPCPDITECTSKLAILEKEVQEQKKKIASSSQKSPCGAVFKRYLTKLLKEVQKLGLPNEEAVHYDAEVRLSRQAVGEIQRLIDGDESWKTGALDDALSKILFNFKHHDYEAWKWRFEDTFCVELGTVLGVCCCSLIIVVLICSEMWSRVSWFIQFKRLFAVSFFISIVWNWFYLYKIAFAEHQNNIAKMESVNNKCTGVKIDWKDNLMEWFRSTWTLQDDPCKKYYEVLMVNPILLVPPSKAIAVTITTFFTEPLKHVGQGISEFLRALLKDLPVTLQIPVLITIVLCILVFLYGSTQTVIQHGLMRPLRGWNRDARQPAVEEQGVRMLQGDALAGGDRDHQAQIPQRPMNHDRDRMANHRRRQGRQHEDRQPGVSVENVGVSSISSEDEVDGRDQPDAQEVESPLPTGGVAGEEGRGRHCGSHSSESESPPDLPEQRSQTTQNTPRSVSQALPVAAFSPSVARMIVEVQLPSLCGWSDMTSAYQCLFPLMVPDVPADERDATSSGEQASPISMPTQETSPDV</sequence>
<proteinExistence type="inferred from homology"/>
<dbReference type="OrthoDB" id="10037397at2759"/>
<feature type="transmembrane region" description="Helical" evidence="9">
    <location>
        <begin position="342"/>
        <end position="362"/>
    </location>
</feature>